<feature type="signal peptide" evidence="2">
    <location>
        <begin position="1"/>
        <end position="23"/>
    </location>
</feature>
<dbReference type="Gene3D" id="3.40.190.150">
    <property type="entry name" value="Bordetella uptake gene, domain 1"/>
    <property type="match status" value="1"/>
</dbReference>
<evidence type="ECO:0000313" key="3">
    <source>
        <dbReference type="EMBL" id="RKJ95673.1"/>
    </source>
</evidence>
<evidence type="ECO:0000313" key="4">
    <source>
        <dbReference type="Proteomes" id="UP000216225"/>
    </source>
</evidence>
<name>A0A420KA62_9BURK</name>
<gene>
    <name evidence="3" type="ORF">CE154_017245</name>
</gene>
<organism evidence="3 4">
    <name type="scientific">Alicycliphilus denitrificans</name>
    <dbReference type="NCBI Taxonomy" id="179636"/>
    <lineage>
        <taxon>Bacteria</taxon>
        <taxon>Pseudomonadati</taxon>
        <taxon>Pseudomonadota</taxon>
        <taxon>Betaproteobacteria</taxon>
        <taxon>Burkholderiales</taxon>
        <taxon>Comamonadaceae</taxon>
        <taxon>Alicycliphilus</taxon>
    </lineage>
</organism>
<comment type="caution">
    <text evidence="3">The sequence shown here is derived from an EMBL/GenBank/DDBJ whole genome shotgun (WGS) entry which is preliminary data.</text>
</comment>
<dbReference type="Proteomes" id="UP000216225">
    <property type="component" value="Unassembled WGS sequence"/>
</dbReference>
<dbReference type="PIRSF" id="PIRSF017082">
    <property type="entry name" value="YflP"/>
    <property type="match status" value="1"/>
</dbReference>
<accession>A0A420KA62</accession>
<dbReference type="InterPro" id="IPR005064">
    <property type="entry name" value="BUG"/>
</dbReference>
<dbReference type="CDD" id="cd07012">
    <property type="entry name" value="PBP2_Bug_TTT"/>
    <property type="match status" value="1"/>
</dbReference>
<dbReference type="Pfam" id="PF03401">
    <property type="entry name" value="TctC"/>
    <property type="match status" value="1"/>
</dbReference>
<comment type="similarity">
    <text evidence="1">Belongs to the UPF0065 (bug) family.</text>
</comment>
<dbReference type="InterPro" id="IPR042100">
    <property type="entry name" value="Bug_dom1"/>
</dbReference>
<dbReference type="RefSeq" id="WP_094439881.1">
    <property type="nucleotide sequence ID" value="NZ_NKDB02000003.1"/>
</dbReference>
<dbReference type="AlphaFoldDB" id="A0A420KA62"/>
<dbReference type="Gene3D" id="3.40.190.10">
    <property type="entry name" value="Periplasmic binding protein-like II"/>
    <property type="match status" value="1"/>
</dbReference>
<protein>
    <submittedName>
        <fullName evidence="3">Tripartite tricarboxylate transporter substrate binding protein</fullName>
    </submittedName>
</protein>
<reference evidence="3 4" key="1">
    <citation type="submission" date="2018-09" db="EMBL/GenBank/DDBJ databases">
        <title>Genome comparison of Alicycliphilus sp. BQ1, a polyurethanolytic bacterium, with its closest phylogenetic relatives Alicycliphilus denitrificans BC and K601, unable to attack polyurethane.</title>
        <authorList>
            <person name="Loza-Tavera H."/>
            <person name="Lozano L."/>
            <person name="Cevallos M."/>
            <person name="Maya-Lucas O."/>
            <person name="Garcia-Mena J."/>
            <person name="Hernandez J."/>
        </authorList>
    </citation>
    <scope>NUCLEOTIDE SEQUENCE [LARGE SCALE GENOMIC DNA]</scope>
    <source>
        <strain evidence="3 4">BQ1</strain>
    </source>
</reference>
<feature type="chain" id="PRO_5019391405" evidence="2">
    <location>
        <begin position="24"/>
        <end position="327"/>
    </location>
</feature>
<dbReference type="PANTHER" id="PTHR42928">
    <property type="entry name" value="TRICARBOXYLATE-BINDING PROTEIN"/>
    <property type="match status" value="1"/>
</dbReference>
<dbReference type="PANTHER" id="PTHR42928:SF5">
    <property type="entry name" value="BLR1237 PROTEIN"/>
    <property type="match status" value="1"/>
</dbReference>
<sequence>MRTLKNSIVLAVIASLQAVPALAQQWPTKSITWVVPFAAGGPMDVVSRPVAKKMAEILNTPIVVENKPGAGGAMGIDAISRSRPDGYTIGIGSIGTQAIVPNISKSIKYDPIASFSNIGLLGKYTNVLLVNENSQIRSVADLTAAARKEGANVTFGSAGNGSSNHLSGELLRAITGAKMTHIPYRGSAPALTDLLAGNITFMFDTLNTTMTRIQGGSLRPLAVTSPKRSPFLPNVPTMDEAGISGYSSTGGELWWGVVGPAGIPQEVVARLNKALSEALHSPEVSEQLKNQYVEIWSSTPEAFSKVVEGSYRNWKKVVQDARLEESP</sequence>
<keyword evidence="2" id="KW-0732">Signal</keyword>
<evidence type="ECO:0000256" key="1">
    <source>
        <dbReference type="ARBA" id="ARBA00006987"/>
    </source>
</evidence>
<dbReference type="SUPFAM" id="SSF53850">
    <property type="entry name" value="Periplasmic binding protein-like II"/>
    <property type="match status" value="1"/>
</dbReference>
<dbReference type="EMBL" id="NKDB02000003">
    <property type="protein sequence ID" value="RKJ95673.1"/>
    <property type="molecule type" value="Genomic_DNA"/>
</dbReference>
<proteinExistence type="inferred from homology"/>
<evidence type="ECO:0000256" key="2">
    <source>
        <dbReference type="SAM" id="SignalP"/>
    </source>
</evidence>